<feature type="domain" description="Metallo-beta-lactamase" evidence="5">
    <location>
        <begin position="12"/>
        <end position="189"/>
    </location>
</feature>
<keyword evidence="3" id="KW-0378">Hydrolase</keyword>
<dbReference type="SUPFAM" id="SSF56281">
    <property type="entry name" value="Metallo-hydrolase/oxidoreductase"/>
    <property type="match status" value="1"/>
</dbReference>
<comment type="cofactor">
    <cofactor evidence="1">
        <name>Zn(2+)</name>
        <dbReference type="ChEBI" id="CHEBI:29105"/>
    </cofactor>
</comment>
<proteinExistence type="predicted"/>
<accession>A0AAT9LD01</accession>
<dbReference type="Gene3D" id="3.60.15.10">
    <property type="entry name" value="Ribonuclease Z/Hydroxyacylglutathione hydrolase-like"/>
    <property type="match status" value="1"/>
</dbReference>
<evidence type="ECO:0000259" key="5">
    <source>
        <dbReference type="SMART" id="SM00849"/>
    </source>
</evidence>
<dbReference type="GO" id="GO:0016787">
    <property type="term" value="F:hydrolase activity"/>
    <property type="evidence" value="ECO:0007669"/>
    <property type="project" value="UniProtKB-KW"/>
</dbReference>
<dbReference type="KEGG" id="fcz:IMF26_08410"/>
<organism evidence="6">
    <name type="scientific">Candidatus Fermentithermobacillus carboniphilus</name>
    <dbReference type="NCBI Taxonomy" id="3085328"/>
    <lineage>
        <taxon>Bacteria</taxon>
        <taxon>Bacillati</taxon>
        <taxon>Bacillota</taxon>
        <taxon>Candidatus Fermentithermobacillia</taxon>
        <taxon>Candidatus Fermentithermobacillales</taxon>
        <taxon>Candidatus Fermentithermobacillaceae</taxon>
        <taxon>Candidatus Fermentithermobacillus</taxon>
    </lineage>
</organism>
<dbReference type="InterPro" id="IPR051453">
    <property type="entry name" value="MBL_Glyoxalase_II"/>
</dbReference>
<keyword evidence="2" id="KW-0479">Metal-binding</keyword>
<dbReference type="SMART" id="SM00849">
    <property type="entry name" value="Lactamase_B"/>
    <property type="match status" value="1"/>
</dbReference>
<keyword evidence="4" id="KW-0862">Zinc</keyword>
<reference evidence="6" key="1">
    <citation type="submission" date="2020-10" db="EMBL/GenBank/DDBJ databases">
        <authorList>
            <person name="Kadnikov V."/>
            <person name="Beletsky A.V."/>
            <person name="Mardanov A.V."/>
            <person name="Karnachuk O.V."/>
            <person name="Ravin N.V."/>
        </authorList>
    </citation>
    <scope>NUCLEOTIDE SEQUENCE</scope>
    <source>
        <strain evidence="6">Bu02</strain>
    </source>
</reference>
<dbReference type="EMBL" id="CP062796">
    <property type="protein sequence ID" value="QUL98073.1"/>
    <property type="molecule type" value="Genomic_DNA"/>
</dbReference>
<evidence type="ECO:0000256" key="1">
    <source>
        <dbReference type="ARBA" id="ARBA00001947"/>
    </source>
</evidence>
<evidence type="ECO:0000256" key="3">
    <source>
        <dbReference type="ARBA" id="ARBA00022801"/>
    </source>
</evidence>
<dbReference type="Pfam" id="PF00753">
    <property type="entry name" value="Lactamase_B"/>
    <property type="match status" value="1"/>
</dbReference>
<evidence type="ECO:0000256" key="2">
    <source>
        <dbReference type="ARBA" id="ARBA00022723"/>
    </source>
</evidence>
<dbReference type="InterPro" id="IPR001279">
    <property type="entry name" value="Metallo-B-lactamas"/>
</dbReference>
<evidence type="ECO:0000313" key="6">
    <source>
        <dbReference type="EMBL" id="QUL98073.1"/>
    </source>
</evidence>
<dbReference type="CDD" id="cd06262">
    <property type="entry name" value="metallo-hydrolase-like_MBL-fold"/>
    <property type="match status" value="1"/>
</dbReference>
<protein>
    <submittedName>
        <fullName evidence="6">MBL fold metallo-hydrolase</fullName>
    </submittedName>
</protein>
<dbReference type="AlphaFoldDB" id="A0AAT9LD01"/>
<dbReference type="PANTHER" id="PTHR46233">
    <property type="entry name" value="HYDROXYACYLGLUTATHIONE HYDROLASE GLOC"/>
    <property type="match status" value="1"/>
</dbReference>
<sequence>MQVERLVVGSLATNCYLVFDEKSKKGIIIDPGGDGPYILECIERFGIDPVAIILTHGHLDHTVEAGFIQKAKKVPVYVGAGDLELVRNPGWMKSFMDVEEVPEVKDLRPVKEGDTVTFGDVSLKVLETPGHSPGSISLYGEGHFFSGDLVFRRSIGRTDLPGGDETVLFNSIRNKVLTLPGDTLIHPGHDEPTTVEEERKKNPFLRHFVIS</sequence>
<evidence type="ECO:0000256" key="4">
    <source>
        <dbReference type="ARBA" id="ARBA00022833"/>
    </source>
</evidence>
<reference evidence="6" key="2">
    <citation type="journal article" date="2023" name="Biology">
        <title>Prokaryotic Life Associated with Coal-Fire Gas Vents Revealed by Metagenomics.</title>
        <authorList>
            <person name="Kadnikov V.V."/>
            <person name="Mardanov A.V."/>
            <person name="Beletsky A.V."/>
            <person name="Karnachuk O.V."/>
            <person name="Ravin N.V."/>
        </authorList>
    </citation>
    <scope>NUCLEOTIDE SEQUENCE</scope>
    <source>
        <strain evidence="6">Bu02</strain>
    </source>
</reference>
<name>A0AAT9LD01_9FIRM</name>
<gene>
    <name evidence="6" type="ORF">IMF26_08410</name>
</gene>
<dbReference type="InterPro" id="IPR036866">
    <property type="entry name" value="RibonucZ/Hydroxyglut_hydro"/>
</dbReference>
<dbReference type="PANTHER" id="PTHR46233:SF3">
    <property type="entry name" value="HYDROXYACYLGLUTATHIONE HYDROLASE GLOC"/>
    <property type="match status" value="1"/>
</dbReference>
<dbReference type="GO" id="GO:0046872">
    <property type="term" value="F:metal ion binding"/>
    <property type="evidence" value="ECO:0007669"/>
    <property type="project" value="UniProtKB-KW"/>
</dbReference>